<protein>
    <submittedName>
        <fullName evidence="2">Uncharacterized protein</fullName>
    </submittedName>
</protein>
<evidence type="ECO:0000256" key="1">
    <source>
        <dbReference type="SAM" id="MobiDB-lite"/>
    </source>
</evidence>
<reference evidence="2" key="1">
    <citation type="submission" date="2021-12" db="EMBL/GenBank/DDBJ databases">
        <authorList>
            <person name="King R."/>
        </authorList>
    </citation>
    <scope>NUCLEOTIDE SEQUENCE</scope>
</reference>
<feature type="region of interest" description="Disordered" evidence="1">
    <location>
        <begin position="35"/>
        <end position="147"/>
    </location>
</feature>
<dbReference type="OrthoDB" id="7444260at2759"/>
<gene>
    <name evidence="2" type="ORF">DIATSA_LOCUS3394</name>
</gene>
<accession>A0A9N9W7Z3</accession>
<feature type="compositionally biased region" description="Acidic residues" evidence="1">
    <location>
        <begin position="95"/>
        <end position="104"/>
    </location>
</feature>
<feature type="compositionally biased region" description="Polar residues" evidence="1">
    <location>
        <begin position="123"/>
        <end position="132"/>
    </location>
</feature>
<evidence type="ECO:0000313" key="3">
    <source>
        <dbReference type="Proteomes" id="UP001153714"/>
    </source>
</evidence>
<keyword evidence="3" id="KW-1185">Reference proteome</keyword>
<dbReference type="AlphaFoldDB" id="A0A9N9W7Z3"/>
<dbReference type="Proteomes" id="UP001153714">
    <property type="component" value="Chromosome 14"/>
</dbReference>
<feature type="compositionally biased region" description="Basic and acidic residues" evidence="1">
    <location>
        <begin position="35"/>
        <end position="47"/>
    </location>
</feature>
<reference evidence="2" key="2">
    <citation type="submission" date="2022-10" db="EMBL/GenBank/DDBJ databases">
        <authorList>
            <consortium name="ENA_rothamsted_submissions"/>
            <consortium name="culmorum"/>
            <person name="King R."/>
        </authorList>
    </citation>
    <scope>NUCLEOTIDE SEQUENCE</scope>
</reference>
<proteinExistence type="predicted"/>
<sequence>MENQYYYKLMASYLSKRNCDESFMRYFFGKNSLKKTPEELERADERKRRLQRERSRRYRALKNARRQHEGGSISARDTSDGDSTASRGKSRAMLLEEELSDGDEPPTLCDLNYEDKWRAGSSDCPSDDNSAHSAPDPKEPPLTGEDTLSLKEFLSSPNTELDYPTVHSLMFHWLQT</sequence>
<evidence type="ECO:0000313" key="2">
    <source>
        <dbReference type="EMBL" id="CAG9785355.1"/>
    </source>
</evidence>
<feature type="compositionally biased region" description="Basic residues" evidence="1">
    <location>
        <begin position="48"/>
        <end position="65"/>
    </location>
</feature>
<name>A0A9N9W7Z3_9NEOP</name>
<organism evidence="2 3">
    <name type="scientific">Diatraea saccharalis</name>
    <name type="common">sugarcane borer</name>
    <dbReference type="NCBI Taxonomy" id="40085"/>
    <lineage>
        <taxon>Eukaryota</taxon>
        <taxon>Metazoa</taxon>
        <taxon>Ecdysozoa</taxon>
        <taxon>Arthropoda</taxon>
        <taxon>Hexapoda</taxon>
        <taxon>Insecta</taxon>
        <taxon>Pterygota</taxon>
        <taxon>Neoptera</taxon>
        <taxon>Endopterygota</taxon>
        <taxon>Lepidoptera</taxon>
        <taxon>Glossata</taxon>
        <taxon>Ditrysia</taxon>
        <taxon>Pyraloidea</taxon>
        <taxon>Crambidae</taxon>
        <taxon>Crambinae</taxon>
        <taxon>Diatraea</taxon>
    </lineage>
</organism>
<dbReference type="EMBL" id="OU893345">
    <property type="protein sequence ID" value="CAG9785355.1"/>
    <property type="molecule type" value="Genomic_DNA"/>
</dbReference>